<accession>A0A1X2EET3</accession>
<dbReference type="Pfam" id="PF22557">
    <property type="entry name" value="DuOB"/>
    <property type="match status" value="1"/>
</dbReference>
<evidence type="ECO:0000259" key="1">
    <source>
        <dbReference type="Pfam" id="PF22557"/>
    </source>
</evidence>
<evidence type="ECO:0000313" key="3">
    <source>
        <dbReference type="Proteomes" id="UP000193317"/>
    </source>
</evidence>
<comment type="caution">
    <text evidence="2">The sequence shown here is derived from an EMBL/GenBank/DDBJ whole genome shotgun (WGS) entry which is preliminary data.</text>
</comment>
<gene>
    <name evidence="2" type="ORF">AWC27_02265</name>
</gene>
<protein>
    <recommendedName>
        <fullName evidence="1">Dual OB-containing domain-containing protein</fullName>
    </recommendedName>
</protein>
<evidence type="ECO:0000313" key="2">
    <source>
        <dbReference type="EMBL" id="ORW99667.1"/>
    </source>
</evidence>
<dbReference type="InterPro" id="IPR054335">
    <property type="entry name" value="DuOB_dom"/>
</dbReference>
<proteinExistence type="predicted"/>
<dbReference type="EMBL" id="LQPW01000107">
    <property type="protein sequence ID" value="ORW99667.1"/>
    <property type="molecule type" value="Genomic_DNA"/>
</dbReference>
<feature type="domain" description="Dual OB-containing" evidence="1">
    <location>
        <begin position="11"/>
        <end position="178"/>
    </location>
</feature>
<dbReference type="Proteomes" id="UP000193317">
    <property type="component" value="Unassembled WGS sequence"/>
</dbReference>
<name>A0A1X2EET3_MYCSZ</name>
<reference evidence="2 3" key="1">
    <citation type="submission" date="2016-01" db="EMBL/GenBank/DDBJ databases">
        <title>The new phylogeny of the genus Mycobacterium.</title>
        <authorList>
            <person name="Tarcisio F."/>
            <person name="Conor M."/>
            <person name="Antonella G."/>
            <person name="Elisabetta G."/>
            <person name="Giulia F.S."/>
            <person name="Sara T."/>
            <person name="Anna F."/>
            <person name="Clotilde B."/>
            <person name="Roberto B."/>
            <person name="Veronica D.S."/>
            <person name="Fabio R."/>
            <person name="Monica P."/>
            <person name="Olivier J."/>
            <person name="Enrico T."/>
            <person name="Nicola S."/>
        </authorList>
    </citation>
    <scope>NUCLEOTIDE SEQUENCE [LARGE SCALE GENOMIC DNA]</scope>
    <source>
        <strain evidence="2 3">DSM 44166</strain>
    </source>
</reference>
<sequence>MSAPPSGSVPEQVLSDGAALRVLDVVTIGLSKRVPYNYQTENWLLDASYSPWQKDGQADLEILAALEEHPESLWTNNDKTQTGVNDLVSPEDASSLGTSLTFIRVENVDLKVFTDYGKTKMLARFHHAGTEYALKVTDPVYWESYGQSLGVHQLGESFLTVSLALPFRGYSSKLVAAIIQKAKVHGGSNN</sequence>
<dbReference type="AlphaFoldDB" id="A0A1X2EET3"/>
<keyword evidence="3" id="KW-1185">Reference proteome</keyword>
<organism evidence="2 3">
    <name type="scientific">Mycobacterium szulgai</name>
    <dbReference type="NCBI Taxonomy" id="1787"/>
    <lineage>
        <taxon>Bacteria</taxon>
        <taxon>Bacillati</taxon>
        <taxon>Actinomycetota</taxon>
        <taxon>Actinomycetes</taxon>
        <taxon>Mycobacteriales</taxon>
        <taxon>Mycobacteriaceae</taxon>
        <taxon>Mycobacterium</taxon>
    </lineage>
</organism>